<dbReference type="Gene3D" id="3.40.50.1820">
    <property type="entry name" value="alpha/beta hydrolase"/>
    <property type="match status" value="1"/>
</dbReference>
<dbReference type="OrthoDB" id="9771666at2"/>
<dbReference type="InterPro" id="IPR050300">
    <property type="entry name" value="GDXG_lipolytic_enzyme"/>
</dbReference>
<dbReference type="EMBL" id="VLLF01000003">
    <property type="protein sequence ID" value="TWI89417.1"/>
    <property type="molecule type" value="Genomic_DNA"/>
</dbReference>
<keyword evidence="3" id="KW-1185">Reference proteome</keyword>
<dbReference type="GO" id="GO:0016787">
    <property type="term" value="F:hydrolase activity"/>
    <property type="evidence" value="ECO:0007669"/>
    <property type="project" value="UniProtKB-KW"/>
</dbReference>
<evidence type="ECO:0000256" key="1">
    <source>
        <dbReference type="ARBA" id="ARBA00022801"/>
    </source>
</evidence>
<dbReference type="PANTHER" id="PTHR48081">
    <property type="entry name" value="AB HYDROLASE SUPERFAMILY PROTEIN C4A8.06C"/>
    <property type="match status" value="1"/>
</dbReference>
<dbReference type="PANTHER" id="PTHR48081:SF33">
    <property type="entry name" value="KYNURENINE FORMAMIDASE"/>
    <property type="match status" value="1"/>
</dbReference>
<evidence type="ECO:0000313" key="3">
    <source>
        <dbReference type="Proteomes" id="UP000320593"/>
    </source>
</evidence>
<dbReference type="AlphaFoldDB" id="A0A562T782"/>
<dbReference type="InterPro" id="IPR029058">
    <property type="entry name" value="AB_hydrolase_fold"/>
</dbReference>
<comment type="caution">
    <text evidence="2">The sequence shown here is derived from an EMBL/GenBank/DDBJ whole genome shotgun (WGS) entry which is preliminary data.</text>
</comment>
<sequence length="283" mass="31717">MASKGYTDYETQYNNRARVPEHPVIFENWTRRAADFRTSWRNLLDMPYADQPRTTYDFFYASDDAPAQSRTALFIHGGYWQSLDKSSFSHMARGLCLHGFDVAVANYTLCPRTDIAGICREMRLLAAHLVRTWGKPLLVYGHSAGGHLTADLMATDWSTFDLPPEIADRGMPISGLFDLEPLLDTSINKALHLNARTAREASPLFGPIPETGQFIAVVGGEESEEFHKQSKDLVETWTTEKLHGTLDIQAGQNHFTVIDPLAEPDSGLVTRLKQLCQNDLEDA</sequence>
<name>A0A562T782_9HYPH</name>
<gene>
    <name evidence="2" type="ORF">JM93_01620</name>
</gene>
<accession>A0A562T782</accession>
<dbReference type="Proteomes" id="UP000320593">
    <property type="component" value="Unassembled WGS sequence"/>
</dbReference>
<reference evidence="2 3" key="1">
    <citation type="submission" date="2019-07" db="EMBL/GenBank/DDBJ databases">
        <title>Genomic Encyclopedia of Archaeal and Bacterial Type Strains, Phase II (KMG-II): from individual species to whole genera.</title>
        <authorList>
            <person name="Goeker M."/>
        </authorList>
    </citation>
    <scope>NUCLEOTIDE SEQUENCE [LARGE SCALE GENOMIC DNA]</scope>
    <source>
        <strain evidence="2 3">ATCC BAA-252</strain>
    </source>
</reference>
<organism evidence="2 3">
    <name type="scientific">Roseibium hamelinense</name>
    <dbReference type="NCBI Taxonomy" id="150831"/>
    <lineage>
        <taxon>Bacteria</taxon>
        <taxon>Pseudomonadati</taxon>
        <taxon>Pseudomonadota</taxon>
        <taxon>Alphaproteobacteria</taxon>
        <taxon>Hyphomicrobiales</taxon>
        <taxon>Stappiaceae</taxon>
        <taxon>Roseibium</taxon>
    </lineage>
</organism>
<dbReference type="SUPFAM" id="SSF53474">
    <property type="entry name" value="alpha/beta-Hydrolases"/>
    <property type="match status" value="1"/>
</dbReference>
<dbReference type="RefSeq" id="WP_145342023.1">
    <property type="nucleotide sequence ID" value="NZ_SMLY01000075.1"/>
</dbReference>
<protein>
    <submittedName>
        <fullName evidence="2">Arylformamidase</fullName>
    </submittedName>
</protein>
<evidence type="ECO:0000313" key="2">
    <source>
        <dbReference type="EMBL" id="TWI89417.1"/>
    </source>
</evidence>
<keyword evidence="1" id="KW-0378">Hydrolase</keyword>
<proteinExistence type="predicted"/>